<reference evidence="4" key="1">
    <citation type="submission" date="2020-11" db="EMBL/GenBank/DDBJ databases">
        <authorList>
            <person name="Tran Van P."/>
        </authorList>
    </citation>
    <scope>NUCLEOTIDE SEQUENCE</scope>
</reference>
<sequence length="1382" mass="150601">MQGRRGTIYHVPDTLGGNIADLQIRKKYSSSRYFYTLPAIIKVIVIVLLMAAAGVFLSTSPCNGSKSWYTWLYPSGTLAAVSLSFLMYVLFVLGLAEDNPKPWVLVDSNPDFPFIGSLVYYESDALDHVDTEASDISAPHPARKVQEGFGNQINLCQDRGLDSGPPAQKSATLPLEYQVQEGFGNQINLYRERGLNPGPPAQKSDNLPLDHQVFHEGSVGVPRRVSRCVTKGQKVCCEGSVGVPRRVRRCAVKGQQVFQEGLVGVPRRVSRCVTKGQKVCCEGSVGVPRRVRRCAVKGQQVFQEGLVGVPRRVSRCVTKGQKVCCEGSVGVPRRVRRCAVKGQQVFQEGLVGVPRRVSRCVTKGQKVCCEGSVGVPRRVRRCAVKGQQVFQEGLVGVPRRVSRCVTKGQKVCCEGSVGVPRRVRRCAVKGQQVFQEGLVGVPRRVSRCVTKGQKVCCEGSVGVPRRVRRCAVKGQQVFQEGLVGVPRRVSRCVTKGQKVCCEGSVGVPRRVRRCAVKGQQVFQEGLVGVPRRVSRCVTKGQKVCCEGSVGVPRRVSSARQKHLKLSFRALIPPSGRFSRNSSDRDVKRAVGIVRREPFIRFKDVGLTLVEAVVVMVVAIMTMLECSGSGSGSDPKRAILGPLGLVCAAVLVVSAAASYIMWGRRDEEVTTPVRDSMSDMPGDNPPEHRKTTEPRLTEAPSAVPLGPRVVVITELDDDSDSSSKAESSEEEDDSRWTEVGKGSDVPTEYWHIQKLVKYMKAGNQTATIVALCCLKDQTLTTEISQIAIRDIGGLEVLVNLLETEDLKCKLGALSVLSQISVNTEIRRTITDLGGVPLLVDILSHPARDLQILAAETIANIAKVRKARKIVRKCGGIPKLVDLLDVSRTALMTPMDDLQPEEKQQVLVAKAGAEALWSLSQSTKNKEAMKRAGSMRLLANLIKSIHLDVVIPIMGTIQQCASESKYQLGIRTEGMIADLVRHLSTVTTRTDLKKHCASAIFRCAEDEQTRDLVRQSGGLDPLVKLAKDPTVQLDKPLLAAVTGAIWKCAISPANVRRFDDLNIMPILVGLLKDENEEVLTNVVGGLAECCKHPENRTVLRLNDGIPPLVMLLNGTNAPLLQNVALVLGECAHEMESMEIIDQLDGVRLIWSLLKNPDTLVQANAAWALCPCIQNAKDSGEMVRSFVGGLELIVSLLRSEDIKVLACVCAAIAKIALDRENLAVITDHGVVPMLAELVITISSRKPTVGLGRKASKEEGTKSNSSQSSPNDSEEDDRLRQHLADAIANCCNWGINCHEFGRLGAIPPLVSYMASKDKNVHRTTAYALHQLSADPFNCITMHHSGVVAYLLDTIGSSDEKLQEASAGCLSNIRKLALSAERFKYNQ</sequence>
<dbReference type="InterPro" id="IPR000225">
    <property type="entry name" value="Armadillo"/>
</dbReference>
<feature type="transmembrane region" description="Helical" evidence="3">
    <location>
        <begin position="638"/>
        <end position="661"/>
    </location>
</feature>
<organism evidence="4">
    <name type="scientific">Timema bartmani</name>
    <dbReference type="NCBI Taxonomy" id="61472"/>
    <lineage>
        <taxon>Eukaryota</taxon>
        <taxon>Metazoa</taxon>
        <taxon>Ecdysozoa</taxon>
        <taxon>Arthropoda</taxon>
        <taxon>Hexapoda</taxon>
        <taxon>Insecta</taxon>
        <taxon>Pterygota</taxon>
        <taxon>Neoptera</taxon>
        <taxon>Polyneoptera</taxon>
        <taxon>Phasmatodea</taxon>
        <taxon>Timematodea</taxon>
        <taxon>Timematoidea</taxon>
        <taxon>Timematidae</taxon>
        <taxon>Timema</taxon>
    </lineage>
</organism>
<feature type="region of interest" description="Disordered" evidence="2">
    <location>
        <begin position="1247"/>
        <end position="1274"/>
    </location>
</feature>
<dbReference type="InterPro" id="IPR016024">
    <property type="entry name" value="ARM-type_fold"/>
</dbReference>
<feature type="repeat" description="ARM" evidence="1">
    <location>
        <begin position="791"/>
        <end position="833"/>
    </location>
</feature>
<evidence type="ECO:0008006" key="5">
    <source>
        <dbReference type="Google" id="ProtNLM"/>
    </source>
</evidence>
<feature type="region of interest" description="Disordered" evidence="2">
    <location>
        <begin position="669"/>
        <end position="699"/>
    </location>
</feature>
<keyword evidence="3" id="KW-0812">Transmembrane</keyword>
<evidence type="ECO:0000256" key="2">
    <source>
        <dbReference type="SAM" id="MobiDB-lite"/>
    </source>
</evidence>
<dbReference type="SUPFAM" id="SSF48371">
    <property type="entry name" value="ARM repeat"/>
    <property type="match status" value="2"/>
</dbReference>
<dbReference type="Pfam" id="PF00514">
    <property type="entry name" value="Arm"/>
    <property type="match status" value="1"/>
</dbReference>
<dbReference type="PANTHER" id="PTHR46241:SF1">
    <property type="entry name" value="OUTER DYNEIN ARM-DOCKING COMPLEX SUBUNIT 2"/>
    <property type="match status" value="1"/>
</dbReference>
<keyword evidence="3" id="KW-0472">Membrane</keyword>
<keyword evidence="3" id="KW-1133">Transmembrane helix</keyword>
<dbReference type="SMART" id="SM00185">
    <property type="entry name" value="ARM"/>
    <property type="match status" value="12"/>
</dbReference>
<feature type="transmembrane region" description="Helical" evidence="3">
    <location>
        <begin position="77"/>
        <end position="96"/>
    </location>
</feature>
<feature type="transmembrane region" description="Helical" evidence="3">
    <location>
        <begin position="604"/>
        <end position="623"/>
    </location>
</feature>
<feature type="repeat" description="ARM" evidence="1">
    <location>
        <begin position="1300"/>
        <end position="1330"/>
    </location>
</feature>
<evidence type="ECO:0000256" key="1">
    <source>
        <dbReference type="PROSITE-ProRule" id="PRU00259"/>
    </source>
</evidence>
<evidence type="ECO:0000313" key="4">
    <source>
        <dbReference type="EMBL" id="CAD7440853.1"/>
    </source>
</evidence>
<dbReference type="PANTHER" id="PTHR46241">
    <property type="entry name" value="ARMADILLO REPEAT-CONTAINING PROTEIN 4 ARMC4"/>
    <property type="match status" value="1"/>
</dbReference>
<protein>
    <recommendedName>
        <fullName evidence="5">Armadillo repeat-containing protein 4</fullName>
    </recommendedName>
</protein>
<dbReference type="Gene3D" id="1.25.10.10">
    <property type="entry name" value="Leucine-rich Repeat Variant"/>
    <property type="match status" value="2"/>
</dbReference>
<gene>
    <name evidence="4" type="ORF">TBIB3V08_LOCUS3339</name>
</gene>
<feature type="repeat" description="ARM" evidence="1">
    <location>
        <begin position="1185"/>
        <end position="1227"/>
    </location>
</feature>
<feature type="transmembrane region" description="Helical" evidence="3">
    <location>
        <begin position="33"/>
        <end position="57"/>
    </location>
</feature>
<proteinExistence type="predicted"/>
<feature type="repeat" description="ARM" evidence="1">
    <location>
        <begin position="972"/>
        <end position="1016"/>
    </location>
</feature>
<feature type="compositionally biased region" description="Basic and acidic residues" evidence="2">
    <location>
        <begin position="684"/>
        <end position="695"/>
    </location>
</feature>
<name>A0A7R9HZ36_9NEOP</name>
<dbReference type="EMBL" id="OD565097">
    <property type="protein sequence ID" value="CAD7440853.1"/>
    <property type="molecule type" value="Genomic_DNA"/>
</dbReference>
<evidence type="ECO:0000256" key="3">
    <source>
        <dbReference type="SAM" id="Phobius"/>
    </source>
</evidence>
<accession>A0A7R9HZ36</accession>
<dbReference type="PROSITE" id="PS50176">
    <property type="entry name" value="ARM_REPEAT"/>
    <property type="match status" value="5"/>
</dbReference>
<feature type="region of interest" description="Disordered" evidence="2">
    <location>
        <begin position="713"/>
        <end position="741"/>
    </location>
</feature>
<feature type="repeat" description="ARM" evidence="1">
    <location>
        <begin position="832"/>
        <end position="874"/>
    </location>
</feature>
<dbReference type="InterPro" id="IPR011989">
    <property type="entry name" value="ARM-like"/>
</dbReference>